<evidence type="ECO:0000313" key="27">
    <source>
        <dbReference type="Proteomes" id="UP000009170"/>
    </source>
</evidence>
<keyword evidence="10" id="KW-0560">Oxidoreductase</keyword>
<evidence type="ECO:0000256" key="12">
    <source>
        <dbReference type="ARBA" id="ARBA00023136"/>
    </source>
</evidence>
<gene>
    <name evidence="26" type="ORF">OT_ostta01g00320</name>
</gene>
<dbReference type="PANTHER" id="PTHR48083:SF13">
    <property type="entry name" value="ACYL-COA DEHYDROGENASE FAMILY MEMBER 11"/>
    <property type="match status" value="1"/>
</dbReference>
<evidence type="ECO:0000256" key="14">
    <source>
        <dbReference type="ARBA" id="ARBA00040622"/>
    </source>
</evidence>
<dbReference type="EMBL" id="CAID01000001">
    <property type="protein sequence ID" value="CEF96482.1"/>
    <property type="molecule type" value="Genomic_DNA"/>
</dbReference>
<feature type="domain" description="Acyl-CoA dehydrogenase/oxidase N-terminal" evidence="25">
    <location>
        <begin position="473"/>
        <end position="533"/>
    </location>
</feature>
<dbReference type="RefSeq" id="XP_022838121.1">
    <property type="nucleotide sequence ID" value="XM_022985220.1"/>
</dbReference>
<dbReference type="Pfam" id="PF01636">
    <property type="entry name" value="APH"/>
    <property type="match status" value="1"/>
</dbReference>
<dbReference type="InterPro" id="IPR050741">
    <property type="entry name" value="Acyl-CoA_dehydrogenase"/>
</dbReference>
<dbReference type="GO" id="GO:0033539">
    <property type="term" value="P:fatty acid beta-oxidation using acyl-CoA dehydrogenase"/>
    <property type="evidence" value="ECO:0007669"/>
    <property type="project" value="TreeGrafter"/>
</dbReference>
<comment type="catalytic activity">
    <reaction evidence="16">
        <text>a 2,3-saturated acyl-CoA + oxidized [electron-transfer flavoprotein] + H(+) = a (2E)-enoyl-CoA + reduced [electron-transfer flavoprotein]</text>
        <dbReference type="Rhea" id="RHEA:44704"/>
        <dbReference type="Rhea" id="RHEA-COMP:10685"/>
        <dbReference type="Rhea" id="RHEA-COMP:10686"/>
        <dbReference type="ChEBI" id="CHEBI:15378"/>
        <dbReference type="ChEBI" id="CHEBI:57692"/>
        <dbReference type="ChEBI" id="CHEBI:58307"/>
        <dbReference type="ChEBI" id="CHEBI:58856"/>
        <dbReference type="ChEBI" id="CHEBI:65111"/>
    </reaction>
    <physiologicalReaction direction="left-to-right" evidence="16">
        <dbReference type="Rhea" id="RHEA:44705"/>
    </physiologicalReaction>
</comment>
<dbReference type="Proteomes" id="UP000009170">
    <property type="component" value="Unassembled WGS sequence"/>
</dbReference>
<evidence type="ECO:0000256" key="16">
    <source>
        <dbReference type="ARBA" id="ARBA00047443"/>
    </source>
</evidence>
<dbReference type="InParanoid" id="A0A090M1S2"/>
<dbReference type="OrthoDB" id="434771at2759"/>
<keyword evidence="13" id="KW-0576">Peroxisome</keyword>
<evidence type="ECO:0000259" key="23">
    <source>
        <dbReference type="Pfam" id="PF01636"/>
    </source>
</evidence>
<evidence type="ECO:0000256" key="11">
    <source>
        <dbReference type="ARBA" id="ARBA00023098"/>
    </source>
</evidence>
<comment type="catalytic activity">
    <reaction evidence="20">
        <text>hexacosanoyl-CoA + oxidized [electron-transfer flavoprotein] + H(+) = (2E)-hexacosenoyl-CoA + reduced [electron-transfer flavoprotein]</text>
        <dbReference type="Rhea" id="RHEA:48216"/>
        <dbReference type="Rhea" id="RHEA-COMP:10685"/>
        <dbReference type="Rhea" id="RHEA-COMP:10686"/>
        <dbReference type="ChEBI" id="CHEBI:15378"/>
        <dbReference type="ChEBI" id="CHEBI:57692"/>
        <dbReference type="ChEBI" id="CHEBI:58307"/>
        <dbReference type="ChEBI" id="CHEBI:64868"/>
        <dbReference type="ChEBI" id="CHEBI:74281"/>
    </reaction>
    <physiologicalReaction direction="left-to-right" evidence="20">
        <dbReference type="Rhea" id="RHEA:48217"/>
    </physiologicalReaction>
</comment>
<dbReference type="Pfam" id="PF00441">
    <property type="entry name" value="Acyl-CoA_dh_1"/>
    <property type="match status" value="1"/>
</dbReference>
<evidence type="ECO:0000256" key="1">
    <source>
        <dbReference type="ARBA" id="ARBA00001974"/>
    </source>
</evidence>
<comment type="catalytic activity">
    <reaction evidence="19">
        <text>tricosanoyl-CoA + oxidized [electron-transfer flavoprotein] + H(+) = (2E)-tricosenoyl-CoA + reduced [electron-transfer flavoprotein]</text>
        <dbReference type="Rhea" id="RHEA:48220"/>
        <dbReference type="Rhea" id="RHEA-COMP:10685"/>
        <dbReference type="Rhea" id="RHEA-COMP:10686"/>
        <dbReference type="ChEBI" id="CHEBI:15378"/>
        <dbReference type="ChEBI" id="CHEBI:57692"/>
        <dbReference type="ChEBI" id="CHEBI:58307"/>
        <dbReference type="ChEBI" id="CHEBI:90118"/>
        <dbReference type="ChEBI" id="CHEBI:90119"/>
    </reaction>
    <physiologicalReaction direction="left-to-right" evidence="19">
        <dbReference type="Rhea" id="RHEA:48221"/>
    </physiologicalReaction>
</comment>
<proteinExistence type="inferred from homology"/>
<dbReference type="InterPro" id="IPR041726">
    <property type="entry name" value="ACAD10_11_N"/>
</dbReference>
<evidence type="ECO:0000256" key="7">
    <source>
        <dbReference type="ARBA" id="ARBA00022630"/>
    </source>
</evidence>
<keyword evidence="7" id="KW-0285">Flavoprotein</keyword>
<reference evidence="26 27" key="2">
    <citation type="journal article" date="2014" name="BMC Genomics">
        <title>An improved genome of the model marine alga Ostreococcus tauri unfolds by assessing Illumina de novo assemblies.</title>
        <authorList>
            <person name="Blanc-Mathieu R."/>
            <person name="Verhelst B."/>
            <person name="Derelle E."/>
            <person name="Rombauts S."/>
            <person name="Bouget F.Y."/>
            <person name="Carre I."/>
            <person name="Chateau A."/>
            <person name="Eyre-Walker A."/>
            <person name="Grimsley N."/>
            <person name="Moreau H."/>
            <person name="Piegu B."/>
            <person name="Rivals E."/>
            <person name="Schackwitz W."/>
            <person name="Van de Peer Y."/>
            <person name="Piganeau G."/>
        </authorList>
    </citation>
    <scope>NUCLEOTIDE SEQUENCE [LARGE SCALE GENOMIC DNA]</scope>
    <source>
        <strain evidence="27">OTTH 0595 / CCAP 157/2 / RCC745</strain>
    </source>
</reference>
<comment type="cofactor">
    <cofactor evidence="1">
        <name>FAD</name>
        <dbReference type="ChEBI" id="CHEBI:57692"/>
    </cofactor>
</comment>
<comment type="caution">
    <text evidence="26">The sequence shown here is derived from an EMBL/GenBank/DDBJ whole genome shotgun (WGS) entry which is preliminary data.</text>
</comment>
<evidence type="ECO:0000256" key="19">
    <source>
        <dbReference type="ARBA" id="ARBA00048395"/>
    </source>
</evidence>
<dbReference type="KEGG" id="ota:OT_ostta01g00320"/>
<dbReference type="GO" id="GO:0003995">
    <property type="term" value="F:acyl-CoA dehydrogenase activity"/>
    <property type="evidence" value="ECO:0007669"/>
    <property type="project" value="TreeGrafter"/>
</dbReference>
<evidence type="ECO:0000256" key="18">
    <source>
        <dbReference type="ARBA" id="ARBA00048086"/>
    </source>
</evidence>
<dbReference type="InterPro" id="IPR006091">
    <property type="entry name" value="Acyl-CoA_Oxase/DH_mid-dom"/>
</dbReference>
<dbReference type="GeneID" id="9836513"/>
<dbReference type="FunCoup" id="A0A090M1S2">
    <property type="interactions" value="1104"/>
</dbReference>
<evidence type="ECO:0000256" key="9">
    <source>
        <dbReference type="ARBA" id="ARBA00022832"/>
    </source>
</evidence>
<dbReference type="SUPFAM" id="SSF56645">
    <property type="entry name" value="Acyl-CoA dehydrogenase NM domain-like"/>
    <property type="match status" value="1"/>
</dbReference>
<dbReference type="Pfam" id="PF02771">
    <property type="entry name" value="Acyl-CoA_dh_N"/>
    <property type="match status" value="1"/>
</dbReference>
<sequence>MGACRQPVDEHALLRFCRSSVRDFPRECVSIDVEQFGHGQSNPTYKVVALNARKVPCATYVLRKKPPGTLLKSAHAVEREYAVIAALQRTNVPVPRALALCEDAGVLGEAFYIMSHVDGEIHLRPGMEKCGAGRRGATYRAMAQTLGALHSVKPGDVGLENFGRAERYSERQLERWAKQYEASVGPGVGVEPERSVIDLIAWLRANVPKSEISARLVHGDFRLDNLVLSRARGSDDANVKVLAVLDWELSTIGAPYADVAFNCLPYYLPAGIELYPTLNPEALPDGIPNERDYVDMWARASGLPDPLRSRDSATWPFYIALSLFRGAAILAGVRARAMQGNASSANAHDMGKLVDVFAKRALVVVKGVSVPRGVSELVRVDRSSIIGTIGFEPSSKAAVLLNKLKHFMHAHIYKAEEGLEAHAITSHRWSVSPIVESLKDSAKRAGLWNLWLPLDSAALLKIRPHSGEDPALFAGPGLTNLEYAHLAEVMGRSVWASEAFNCSAPDTGNMEVLLRYGTAAQQERWLRPLLTGEIRSCFAMTEPAVASSDATNIESAIVRDGDDYLLNGRKWWTSGACDPRCKVIIFMGKTARDDSGVAKHKQQSMVLCPMNARGVTVVRPLTVFGYDDAPHGHAEVTFTDVRVNAAESILLGEGRGFEIAQGRLGPGRLHHCMRLIGMGERALELASDRAKSRVAFGAPLARNGNVLQRLGQSRVTLDGARLLTLQAAHSLDVDGIKVARGAVAACKVAAPAAALAVIDTAIQIHGGGGVSQDTPLARLYAGARTLRLADGPDEVHLETIAKMEFRRSKL</sequence>
<evidence type="ECO:0000256" key="17">
    <source>
        <dbReference type="ARBA" id="ARBA00048020"/>
    </source>
</evidence>
<keyword evidence="8" id="KW-0274">FAD</keyword>
<comment type="subunit">
    <text evidence="6">Homodimer.</text>
</comment>
<comment type="subcellular location">
    <subcellularLocation>
        <location evidence="3">Mitochondrion membrane</location>
    </subcellularLocation>
    <subcellularLocation>
        <location evidence="2">Peroxisome</location>
    </subcellularLocation>
</comment>
<keyword evidence="11" id="KW-0443">Lipid metabolism</keyword>
<dbReference type="Gene3D" id="3.30.200.20">
    <property type="entry name" value="Phosphorylase Kinase, domain 1"/>
    <property type="match status" value="1"/>
</dbReference>
<dbReference type="STRING" id="70448.A0A090M1S2"/>
<dbReference type="InterPro" id="IPR046373">
    <property type="entry name" value="Acyl-CoA_Oxase/DH_mid-dom_sf"/>
</dbReference>
<dbReference type="AlphaFoldDB" id="A0A090M1S2"/>
<dbReference type="SUPFAM" id="SSF56112">
    <property type="entry name" value="Protein kinase-like (PK-like)"/>
    <property type="match status" value="1"/>
</dbReference>
<dbReference type="InterPro" id="IPR036250">
    <property type="entry name" value="AcylCo_DH-like_C"/>
</dbReference>
<dbReference type="InterPro" id="IPR013786">
    <property type="entry name" value="AcylCoA_DH/ox_N"/>
</dbReference>
<dbReference type="Gene3D" id="2.40.110.10">
    <property type="entry name" value="Butyryl-CoA Dehydrogenase, subunit A, domain 2"/>
    <property type="match status" value="1"/>
</dbReference>
<evidence type="ECO:0000256" key="6">
    <source>
        <dbReference type="ARBA" id="ARBA00011738"/>
    </source>
</evidence>
<comment type="catalytic activity">
    <reaction evidence="17">
        <text>docosanoyl-CoA + oxidized [electron-transfer flavoprotein] + H(+) = (2E)-docosenoyl-CoA + reduced [electron-transfer flavoprotein]</text>
        <dbReference type="Rhea" id="RHEA:47228"/>
        <dbReference type="Rhea" id="RHEA-COMP:10685"/>
        <dbReference type="Rhea" id="RHEA-COMP:10686"/>
        <dbReference type="ChEBI" id="CHEBI:15378"/>
        <dbReference type="ChEBI" id="CHEBI:57692"/>
        <dbReference type="ChEBI" id="CHEBI:58307"/>
        <dbReference type="ChEBI" id="CHEBI:65059"/>
        <dbReference type="ChEBI" id="CHEBI:74692"/>
    </reaction>
    <physiologicalReaction direction="left-to-right" evidence="17">
        <dbReference type="Rhea" id="RHEA:47229"/>
    </physiologicalReaction>
</comment>
<evidence type="ECO:0000256" key="15">
    <source>
        <dbReference type="ARBA" id="ARBA00046026"/>
    </source>
</evidence>
<evidence type="ECO:0000256" key="2">
    <source>
        <dbReference type="ARBA" id="ARBA00004275"/>
    </source>
</evidence>
<evidence type="ECO:0000256" key="13">
    <source>
        <dbReference type="ARBA" id="ARBA00023140"/>
    </source>
</evidence>
<comment type="catalytic activity">
    <reaction evidence="18">
        <text>tetracosanoyl-CoA + oxidized [electron-transfer flavoprotein] + H(+) = (2E)-tetracosenoyl-CoA + reduced [electron-transfer flavoprotein]</text>
        <dbReference type="Rhea" id="RHEA:47232"/>
        <dbReference type="Rhea" id="RHEA-COMP:10685"/>
        <dbReference type="Rhea" id="RHEA-COMP:10686"/>
        <dbReference type="ChEBI" id="CHEBI:15378"/>
        <dbReference type="ChEBI" id="CHEBI:57692"/>
        <dbReference type="ChEBI" id="CHEBI:58307"/>
        <dbReference type="ChEBI" id="CHEBI:65052"/>
        <dbReference type="ChEBI" id="CHEBI:74693"/>
    </reaction>
    <physiologicalReaction direction="left-to-right" evidence="18">
        <dbReference type="Rhea" id="RHEA:47233"/>
    </physiologicalReaction>
</comment>
<keyword evidence="12" id="KW-0472">Membrane</keyword>
<comment type="catalytic activity">
    <reaction evidence="21">
        <text>eicosanoyl-CoA + oxidized [electron-transfer flavoprotein] + H(+) = (2E)-eicosenoyl-CoA + reduced [electron-transfer flavoprotein]</text>
        <dbReference type="Rhea" id="RHEA:47236"/>
        <dbReference type="Rhea" id="RHEA-COMP:10685"/>
        <dbReference type="Rhea" id="RHEA-COMP:10686"/>
        <dbReference type="ChEBI" id="CHEBI:15378"/>
        <dbReference type="ChEBI" id="CHEBI:57380"/>
        <dbReference type="ChEBI" id="CHEBI:57692"/>
        <dbReference type="ChEBI" id="CHEBI:58307"/>
        <dbReference type="ChEBI" id="CHEBI:74691"/>
    </reaction>
    <physiologicalReaction direction="left-to-right" evidence="21">
        <dbReference type="Rhea" id="RHEA:47237"/>
    </physiologicalReaction>
</comment>
<feature type="domain" description="Acyl-CoA oxidase/dehydrogenase middle" evidence="24">
    <location>
        <begin position="537"/>
        <end position="641"/>
    </location>
</feature>
<evidence type="ECO:0000256" key="20">
    <source>
        <dbReference type="ARBA" id="ARBA00048399"/>
    </source>
</evidence>
<evidence type="ECO:0000259" key="22">
    <source>
        <dbReference type="Pfam" id="PF00441"/>
    </source>
</evidence>
<comment type="function">
    <text evidence="15">Acyl-CoA dehydrogenase, that exhibits maximal activity towards saturated C22-CoA. Probably participates in beta-oxydation and energy production but could also play a role in the metabolism of specific fatty acids to control fatty acids composition of cellular lipids in brain.</text>
</comment>
<evidence type="ECO:0000259" key="25">
    <source>
        <dbReference type="Pfam" id="PF02771"/>
    </source>
</evidence>
<feature type="domain" description="Acyl-CoA dehydrogenase/oxidase C-terminal" evidence="22">
    <location>
        <begin position="654"/>
        <end position="802"/>
    </location>
</feature>
<dbReference type="FunFam" id="2.40.110.10:FF:000002">
    <property type="entry name" value="Acyl-CoA dehydrogenase fadE12"/>
    <property type="match status" value="1"/>
</dbReference>
<organism evidence="26 27">
    <name type="scientific">Ostreococcus tauri</name>
    <name type="common">Marine green alga</name>
    <dbReference type="NCBI Taxonomy" id="70448"/>
    <lineage>
        <taxon>Eukaryota</taxon>
        <taxon>Viridiplantae</taxon>
        <taxon>Chlorophyta</taxon>
        <taxon>Mamiellophyceae</taxon>
        <taxon>Mamiellales</taxon>
        <taxon>Bathycoccaceae</taxon>
        <taxon>Ostreococcus</taxon>
    </lineage>
</organism>
<keyword evidence="27" id="KW-1185">Reference proteome</keyword>
<reference evidence="27" key="1">
    <citation type="journal article" date="2006" name="Proc. Natl. Acad. Sci. U.S.A.">
        <title>Genome analysis of the smallest free-living eukaryote Ostreococcus tauri unveils many unique features.</title>
        <authorList>
            <person name="Derelle E."/>
            <person name="Ferraz C."/>
            <person name="Rombauts S."/>
            <person name="Rouze P."/>
            <person name="Worden A.Z."/>
            <person name="Robbens S."/>
            <person name="Partensky F."/>
            <person name="Degroeve S."/>
            <person name="Echeynie S."/>
            <person name="Cooke R."/>
            <person name="Saeys Y."/>
            <person name="Wuyts J."/>
            <person name="Jabbari K."/>
            <person name="Bowler C."/>
            <person name="Panaud O."/>
            <person name="Piegu B."/>
            <person name="Ball S.G."/>
            <person name="Ral J.-P."/>
            <person name="Bouget F.-Y."/>
            <person name="Piganeau G."/>
            <person name="De Baets B."/>
            <person name="Picard A."/>
            <person name="Delseny M."/>
            <person name="Demaille J."/>
            <person name="Van de Peer Y."/>
            <person name="Moreau H."/>
        </authorList>
    </citation>
    <scope>NUCLEOTIDE SEQUENCE [LARGE SCALE GENOMIC DNA]</scope>
    <source>
        <strain evidence="27">OTTH 0595 / CCAP 157/2 / RCC745</strain>
    </source>
</reference>
<dbReference type="InterPro" id="IPR011009">
    <property type="entry name" value="Kinase-like_dom_sf"/>
</dbReference>
<comment type="similarity">
    <text evidence="5">Belongs to the acyl-CoA dehydrogenase family.</text>
</comment>
<evidence type="ECO:0000256" key="5">
    <source>
        <dbReference type="ARBA" id="ARBA00009347"/>
    </source>
</evidence>
<dbReference type="SUPFAM" id="SSF47203">
    <property type="entry name" value="Acyl-CoA dehydrogenase C-terminal domain-like"/>
    <property type="match status" value="1"/>
</dbReference>
<evidence type="ECO:0000256" key="3">
    <source>
        <dbReference type="ARBA" id="ARBA00004325"/>
    </source>
</evidence>
<name>A0A090M1S2_OSTTA</name>
<comment type="pathway">
    <text evidence="4">Lipid metabolism; fatty acid beta-oxidation.</text>
</comment>
<evidence type="ECO:0000259" key="24">
    <source>
        <dbReference type="Pfam" id="PF02770"/>
    </source>
</evidence>
<dbReference type="CDD" id="cd05154">
    <property type="entry name" value="ACAD10_11_N-like"/>
    <property type="match status" value="1"/>
</dbReference>
<dbReference type="InterPro" id="IPR002575">
    <property type="entry name" value="Aminoglycoside_PTrfase"/>
</dbReference>
<dbReference type="PANTHER" id="PTHR48083">
    <property type="entry name" value="MEDIUM-CHAIN SPECIFIC ACYL-COA DEHYDROGENASE, MITOCHONDRIAL-RELATED"/>
    <property type="match status" value="1"/>
</dbReference>
<evidence type="ECO:0000256" key="21">
    <source>
        <dbReference type="ARBA" id="ARBA00049140"/>
    </source>
</evidence>
<dbReference type="GO" id="GO:0005777">
    <property type="term" value="C:peroxisome"/>
    <property type="evidence" value="ECO:0007669"/>
    <property type="project" value="UniProtKB-SubCell"/>
</dbReference>
<keyword evidence="9" id="KW-0276">Fatty acid metabolism</keyword>
<dbReference type="GO" id="GO:0050660">
    <property type="term" value="F:flavin adenine dinucleotide binding"/>
    <property type="evidence" value="ECO:0007669"/>
    <property type="project" value="InterPro"/>
</dbReference>
<dbReference type="GO" id="GO:0031966">
    <property type="term" value="C:mitochondrial membrane"/>
    <property type="evidence" value="ECO:0007669"/>
    <property type="project" value="UniProtKB-SubCell"/>
</dbReference>
<feature type="domain" description="Aminoglycoside phosphotransferase" evidence="23">
    <location>
        <begin position="32"/>
        <end position="277"/>
    </location>
</feature>
<dbReference type="InterPro" id="IPR009100">
    <property type="entry name" value="AcylCoA_DH/oxidase_NM_dom_sf"/>
</dbReference>
<evidence type="ECO:0000313" key="26">
    <source>
        <dbReference type="EMBL" id="CEF96482.1"/>
    </source>
</evidence>
<evidence type="ECO:0000256" key="4">
    <source>
        <dbReference type="ARBA" id="ARBA00005005"/>
    </source>
</evidence>
<accession>A0A090M1S2</accession>
<dbReference type="Gene3D" id="1.20.140.10">
    <property type="entry name" value="Butyryl-CoA Dehydrogenase, subunit A, domain 3"/>
    <property type="match status" value="1"/>
</dbReference>
<dbReference type="InterPro" id="IPR009075">
    <property type="entry name" value="AcylCo_DH/oxidase_C"/>
</dbReference>
<dbReference type="Gene3D" id="3.90.1200.10">
    <property type="match status" value="1"/>
</dbReference>
<dbReference type="Gene3D" id="1.10.540.10">
    <property type="entry name" value="Acyl-CoA dehydrogenase/oxidase, N-terminal domain"/>
    <property type="match status" value="1"/>
</dbReference>
<dbReference type="InterPro" id="IPR037069">
    <property type="entry name" value="AcylCoA_DH/ox_N_sf"/>
</dbReference>
<evidence type="ECO:0000256" key="10">
    <source>
        <dbReference type="ARBA" id="ARBA00023002"/>
    </source>
</evidence>
<dbReference type="Pfam" id="PF02770">
    <property type="entry name" value="Acyl-CoA_dh_M"/>
    <property type="match status" value="1"/>
</dbReference>
<protein>
    <recommendedName>
        <fullName evidence="14">Acyl-CoA dehydrogenase family member 11</fullName>
    </recommendedName>
</protein>
<evidence type="ECO:0000256" key="8">
    <source>
        <dbReference type="ARBA" id="ARBA00022827"/>
    </source>
</evidence>